<dbReference type="Proteomes" id="UP000295674">
    <property type="component" value="Unassembled WGS sequence"/>
</dbReference>
<feature type="transmembrane region" description="Helical" evidence="12">
    <location>
        <begin position="247"/>
        <end position="264"/>
    </location>
</feature>
<dbReference type="GO" id="GO:0005886">
    <property type="term" value="C:plasma membrane"/>
    <property type="evidence" value="ECO:0007669"/>
    <property type="project" value="UniProtKB-SubCell"/>
</dbReference>
<feature type="transmembrane region" description="Helical" evidence="12">
    <location>
        <begin position="374"/>
        <end position="394"/>
    </location>
</feature>
<evidence type="ECO:0000256" key="1">
    <source>
        <dbReference type="ARBA" id="ARBA00004651"/>
    </source>
</evidence>
<gene>
    <name evidence="14" type="ORF">E1181_15770</name>
</gene>
<keyword evidence="4" id="KW-1003">Cell membrane</keyword>
<comment type="function">
    <text evidence="9">May be a proton symporter involved in the uptake of osmolytes such as proline and glycine betaine.</text>
</comment>
<dbReference type="PANTHER" id="PTHR43528">
    <property type="entry name" value="ALPHA-KETOGLUTARATE PERMEASE"/>
    <property type="match status" value="1"/>
</dbReference>
<dbReference type="FunFam" id="1.20.1250.20:FF:000001">
    <property type="entry name" value="Dicarboxylate MFS transporter"/>
    <property type="match status" value="1"/>
</dbReference>
<evidence type="ECO:0000256" key="8">
    <source>
        <dbReference type="ARBA" id="ARBA00023136"/>
    </source>
</evidence>
<proteinExistence type="inferred from homology"/>
<evidence type="ECO:0000256" key="10">
    <source>
        <dbReference type="ARBA" id="ARBA00039918"/>
    </source>
</evidence>
<keyword evidence="15" id="KW-1185">Reference proteome</keyword>
<evidence type="ECO:0000256" key="9">
    <source>
        <dbReference type="ARBA" id="ARBA00037295"/>
    </source>
</evidence>
<protein>
    <recommendedName>
        <fullName evidence="10">Putative proline/betaine transporter</fullName>
    </recommendedName>
</protein>
<feature type="transmembrane region" description="Helical" evidence="12">
    <location>
        <begin position="158"/>
        <end position="181"/>
    </location>
</feature>
<dbReference type="Pfam" id="PF07690">
    <property type="entry name" value="MFS_1"/>
    <property type="match status" value="1"/>
</dbReference>
<evidence type="ECO:0000256" key="5">
    <source>
        <dbReference type="ARBA" id="ARBA00022692"/>
    </source>
</evidence>
<feature type="domain" description="Major facilitator superfamily (MFS) profile" evidence="13">
    <location>
        <begin position="21"/>
        <end position="432"/>
    </location>
</feature>
<feature type="transmembrane region" description="Helical" evidence="12">
    <location>
        <begin position="314"/>
        <end position="335"/>
    </location>
</feature>
<dbReference type="InterPro" id="IPR011701">
    <property type="entry name" value="MFS"/>
</dbReference>
<keyword evidence="7 12" id="KW-1133">Transmembrane helix</keyword>
<feature type="transmembrane region" description="Helical" evidence="12">
    <location>
        <begin position="21"/>
        <end position="39"/>
    </location>
</feature>
<dbReference type="Gene3D" id="1.20.1250.20">
    <property type="entry name" value="MFS general substrate transporter like domains"/>
    <property type="match status" value="2"/>
</dbReference>
<evidence type="ECO:0000313" key="14">
    <source>
        <dbReference type="EMBL" id="TDD05163.1"/>
    </source>
</evidence>
<accession>A0A4R4VPX2</accession>
<reference evidence="14 15" key="1">
    <citation type="submission" date="2019-03" db="EMBL/GenBank/DDBJ databases">
        <title>Draft genome sequences of novel Actinobacteria.</title>
        <authorList>
            <person name="Sahin N."/>
            <person name="Ay H."/>
            <person name="Saygin H."/>
        </authorList>
    </citation>
    <scope>NUCLEOTIDE SEQUENCE [LARGE SCALE GENOMIC DNA]</scope>
    <source>
        <strain evidence="14 15">16K309</strain>
    </source>
</reference>
<name>A0A4R4VPX2_9PSEU</name>
<dbReference type="OrthoDB" id="9066401at2"/>
<comment type="similarity">
    <text evidence="2">Belongs to the major facilitator superfamily. Metabolite:H+ Symporter (MHS) family (TC 2.A.1.6) family.</text>
</comment>
<dbReference type="GO" id="GO:0015293">
    <property type="term" value="F:symporter activity"/>
    <property type="evidence" value="ECO:0007669"/>
    <property type="project" value="UniProtKB-KW"/>
</dbReference>
<evidence type="ECO:0000256" key="11">
    <source>
        <dbReference type="SAM" id="MobiDB-lite"/>
    </source>
</evidence>
<keyword evidence="3" id="KW-0813">Transport</keyword>
<evidence type="ECO:0000259" key="13">
    <source>
        <dbReference type="PROSITE" id="PS50850"/>
    </source>
</evidence>
<feature type="transmembrane region" description="Helical" evidence="12">
    <location>
        <begin position="117"/>
        <end position="137"/>
    </location>
</feature>
<dbReference type="PANTHER" id="PTHR43528:SF1">
    <property type="entry name" value="ALPHA-KETOGLUTARATE PERMEASE"/>
    <property type="match status" value="1"/>
</dbReference>
<sequence length="454" mass="47581">MPSSTSDPGRRTPAPSTMRRVVSASFIGNLVEWFDYAVYGYLATTIASVFFPGTSPTAGLLATFSVFALSFVIRPVGGLFWGHFGDRFGRRNALSLSILIMSAATCVIALLPDFAAVGIAAPLLLLATRLVQGFSAAGEYAGASAFLFEYAPRGRKGAYTSVVPASTACGLLLGSVVVTALTSMLSDEAMASWGWRIPFLLAAPLGLIGRYIRLKLEDTPEYRELEGRQSAVQAPLRDAFAHNKRRLLVAFGVTSLNAVGFYMLLSYMPTYLSTELGLGKTSSFASTGVTLVVYIGAVLLMGRLSDRVGRARMLTLAGALFAVLAIPVFLLLGTAGVVGVVLIHTALGIVLSTNDGTLPAFLSELFPTHVRYSGFALSFNTANALFGGTAPFVATSLIHASADPVAPAWYLAAAGVAAVLVMRAARHVPPGSDPDGPAPGSAQCSTDHEKGSAR</sequence>
<keyword evidence="5 12" id="KW-0812">Transmembrane</keyword>
<dbReference type="RefSeq" id="WP_132675502.1">
    <property type="nucleotide sequence ID" value="NZ_SMKS01000025.1"/>
</dbReference>
<feature type="transmembrane region" description="Helical" evidence="12">
    <location>
        <begin position="59"/>
        <end position="81"/>
    </location>
</feature>
<feature type="compositionally biased region" description="Low complexity" evidence="11">
    <location>
        <begin position="430"/>
        <end position="442"/>
    </location>
</feature>
<feature type="region of interest" description="Disordered" evidence="11">
    <location>
        <begin position="430"/>
        <end position="454"/>
    </location>
</feature>
<evidence type="ECO:0000256" key="12">
    <source>
        <dbReference type="SAM" id="Phobius"/>
    </source>
</evidence>
<keyword evidence="6" id="KW-0769">Symport</keyword>
<comment type="subcellular location">
    <subcellularLocation>
        <location evidence="1">Cell membrane</location>
        <topology evidence="1">Multi-pass membrane protein</topology>
    </subcellularLocation>
</comment>
<dbReference type="PROSITE" id="PS50850">
    <property type="entry name" value="MFS"/>
    <property type="match status" value="1"/>
</dbReference>
<dbReference type="SUPFAM" id="SSF103473">
    <property type="entry name" value="MFS general substrate transporter"/>
    <property type="match status" value="1"/>
</dbReference>
<evidence type="ECO:0000256" key="3">
    <source>
        <dbReference type="ARBA" id="ARBA00022448"/>
    </source>
</evidence>
<evidence type="ECO:0000313" key="15">
    <source>
        <dbReference type="Proteomes" id="UP000295674"/>
    </source>
</evidence>
<dbReference type="InterPro" id="IPR051084">
    <property type="entry name" value="H+-coupled_symporters"/>
</dbReference>
<dbReference type="InterPro" id="IPR020846">
    <property type="entry name" value="MFS_dom"/>
</dbReference>
<organism evidence="14 15">
    <name type="scientific">Saccharopolyspora terrae</name>
    <dbReference type="NCBI Taxonomy" id="2530384"/>
    <lineage>
        <taxon>Bacteria</taxon>
        <taxon>Bacillati</taxon>
        <taxon>Actinomycetota</taxon>
        <taxon>Actinomycetes</taxon>
        <taxon>Pseudonocardiales</taxon>
        <taxon>Pseudonocardiaceae</taxon>
        <taxon>Saccharopolyspora</taxon>
    </lineage>
</organism>
<feature type="transmembrane region" description="Helical" evidence="12">
    <location>
        <begin position="193"/>
        <end position="212"/>
    </location>
</feature>
<feature type="transmembrane region" description="Helical" evidence="12">
    <location>
        <begin position="406"/>
        <end position="425"/>
    </location>
</feature>
<feature type="transmembrane region" description="Helical" evidence="12">
    <location>
        <begin position="284"/>
        <end position="302"/>
    </location>
</feature>
<evidence type="ECO:0000256" key="2">
    <source>
        <dbReference type="ARBA" id="ARBA00008240"/>
    </source>
</evidence>
<comment type="caution">
    <text evidence="14">The sequence shown here is derived from an EMBL/GenBank/DDBJ whole genome shotgun (WGS) entry which is preliminary data.</text>
</comment>
<evidence type="ECO:0000256" key="7">
    <source>
        <dbReference type="ARBA" id="ARBA00022989"/>
    </source>
</evidence>
<dbReference type="AlphaFoldDB" id="A0A4R4VPX2"/>
<keyword evidence="8 12" id="KW-0472">Membrane</keyword>
<feature type="transmembrane region" description="Helical" evidence="12">
    <location>
        <begin position="93"/>
        <end position="111"/>
    </location>
</feature>
<dbReference type="InterPro" id="IPR036259">
    <property type="entry name" value="MFS_trans_sf"/>
</dbReference>
<evidence type="ECO:0000256" key="4">
    <source>
        <dbReference type="ARBA" id="ARBA00022475"/>
    </source>
</evidence>
<evidence type="ECO:0000256" key="6">
    <source>
        <dbReference type="ARBA" id="ARBA00022847"/>
    </source>
</evidence>
<dbReference type="EMBL" id="SMKS01000025">
    <property type="protein sequence ID" value="TDD05163.1"/>
    <property type="molecule type" value="Genomic_DNA"/>
</dbReference>